<dbReference type="Proteomes" id="UP001066276">
    <property type="component" value="Chromosome 10"/>
</dbReference>
<protein>
    <submittedName>
        <fullName evidence="1">Uncharacterized protein</fullName>
    </submittedName>
</protein>
<gene>
    <name evidence="1" type="ORF">NDU88_000678</name>
</gene>
<reference evidence="1" key="1">
    <citation type="journal article" date="2022" name="bioRxiv">
        <title>Sequencing and chromosome-scale assembly of the giantPleurodeles waltlgenome.</title>
        <authorList>
            <person name="Brown T."/>
            <person name="Elewa A."/>
            <person name="Iarovenko S."/>
            <person name="Subramanian E."/>
            <person name="Araus A.J."/>
            <person name="Petzold A."/>
            <person name="Susuki M."/>
            <person name="Suzuki K.-i.T."/>
            <person name="Hayashi T."/>
            <person name="Toyoda A."/>
            <person name="Oliveira C."/>
            <person name="Osipova E."/>
            <person name="Leigh N.D."/>
            <person name="Simon A."/>
            <person name="Yun M.H."/>
        </authorList>
    </citation>
    <scope>NUCLEOTIDE SEQUENCE</scope>
    <source>
        <strain evidence="1">20211129_DDA</strain>
        <tissue evidence="1">Liver</tissue>
    </source>
</reference>
<proteinExistence type="predicted"/>
<name>A0AAV7LW81_PLEWA</name>
<evidence type="ECO:0000313" key="1">
    <source>
        <dbReference type="EMBL" id="KAJ1095516.1"/>
    </source>
</evidence>
<comment type="caution">
    <text evidence="1">The sequence shown here is derived from an EMBL/GenBank/DDBJ whole genome shotgun (WGS) entry which is preliminary data.</text>
</comment>
<dbReference type="AlphaFoldDB" id="A0AAV7LW81"/>
<sequence>MTKAKGNGEYRSFHLPQPWDLEDEVMLPATVKQIQNYHTVKKKTPSDCRHFYCTCARGGVGNPSPRVAPHRGRFGLSACHSRADPPIERCLGRRGGGSCEECRHFRRVRGRRTEGRGTVQNVKLMSIARTTPVEAREPHFCATGDPGSAADTDDGA</sequence>
<organism evidence="1 2">
    <name type="scientific">Pleurodeles waltl</name>
    <name type="common">Iberian ribbed newt</name>
    <dbReference type="NCBI Taxonomy" id="8319"/>
    <lineage>
        <taxon>Eukaryota</taxon>
        <taxon>Metazoa</taxon>
        <taxon>Chordata</taxon>
        <taxon>Craniata</taxon>
        <taxon>Vertebrata</taxon>
        <taxon>Euteleostomi</taxon>
        <taxon>Amphibia</taxon>
        <taxon>Batrachia</taxon>
        <taxon>Caudata</taxon>
        <taxon>Salamandroidea</taxon>
        <taxon>Salamandridae</taxon>
        <taxon>Pleurodelinae</taxon>
        <taxon>Pleurodeles</taxon>
    </lineage>
</organism>
<accession>A0AAV7LW81</accession>
<keyword evidence="2" id="KW-1185">Reference proteome</keyword>
<dbReference type="EMBL" id="JANPWB010000014">
    <property type="protein sequence ID" value="KAJ1095516.1"/>
    <property type="molecule type" value="Genomic_DNA"/>
</dbReference>
<evidence type="ECO:0000313" key="2">
    <source>
        <dbReference type="Proteomes" id="UP001066276"/>
    </source>
</evidence>